<dbReference type="EMBL" id="MU154560">
    <property type="protein sequence ID" value="KAF9495578.1"/>
    <property type="molecule type" value="Genomic_DNA"/>
</dbReference>
<protein>
    <submittedName>
        <fullName evidence="1">Uncharacterized protein</fullName>
    </submittedName>
</protein>
<keyword evidence="2" id="KW-1185">Reference proteome</keyword>
<proteinExistence type="predicted"/>
<reference evidence="1" key="1">
    <citation type="submission" date="2020-11" db="EMBL/GenBank/DDBJ databases">
        <authorList>
            <consortium name="DOE Joint Genome Institute"/>
            <person name="Ahrendt S."/>
            <person name="Riley R."/>
            <person name="Andreopoulos W."/>
            <person name="Labutti K."/>
            <person name="Pangilinan J."/>
            <person name="Ruiz-Duenas F.J."/>
            <person name="Barrasa J.M."/>
            <person name="Sanchez-Garcia M."/>
            <person name="Camarero S."/>
            <person name="Miyauchi S."/>
            <person name="Serrano A."/>
            <person name="Linde D."/>
            <person name="Babiker R."/>
            <person name="Drula E."/>
            <person name="Ayuso-Fernandez I."/>
            <person name="Pacheco R."/>
            <person name="Padilla G."/>
            <person name="Ferreira P."/>
            <person name="Barriuso J."/>
            <person name="Kellner H."/>
            <person name="Castanera R."/>
            <person name="Alfaro M."/>
            <person name="Ramirez L."/>
            <person name="Pisabarro A.G."/>
            <person name="Kuo A."/>
            <person name="Tritt A."/>
            <person name="Lipzen A."/>
            <person name="He G."/>
            <person name="Yan M."/>
            <person name="Ng V."/>
            <person name="Cullen D."/>
            <person name="Martin F."/>
            <person name="Rosso M.-N."/>
            <person name="Henrissat B."/>
            <person name="Hibbett D."/>
            <person name="Martinez A.T."/>
            <person name="Grigoriev I.V."/>
        </authorList>
    </citation>
    <scope>NUCLEOTIDE SEQUENCE</scope>
    <source>
        <strain evidence="1">ATCC 90797</strain>
    </source>
</reference>
<gene>
    <name evidence="1" type="ORF">BDN71DRAFT_857386</name>
</gene>
<dbReference type="AlphaFoldDB" id="A0A9P6DG80"/>
<evidence type="ECO:0000313" key="2">
    <source>
        <dbReference type="Proteomes" id="UP000807025"/>
    </source>
</evidence>
<comment type="caution">
    <text evidence="1">The sequence shown here is derived from an EMBL/GenBank/DDBJ whole genome shotgun (WGS) entry which is preliminary data.</text>
</comment>
<sequence>MFGRYYSLQYSLRSLRLVSRCFRFTFLYNVMEHQQMGTTGRPNKPPDVHLETLDQCNERTAKTHAYLQLGPGSTAYAHMTTRLSVLDHERPCYLSEGAMGLAHDYLRFLCCKYGRKPTPLRTLCTVLCRGLYIRAAINTSYSNSFGVYPRNDATSAYPSSGPSPRHINPLAFGSHACTWINIYDINIHPTLMVAHMKHRTAMKTLV</sequence>
<name>A0A9P6DG80_PLEER</name>
<evidence type="ECO:0000313" key="1">
    <source>
        <dbReference type="EMBL" id="KAF9495578.1"/>
    </source>
</evidence>
<dbReference type="Proteomes" id="UP000807025">
    <property type="component" value="Unassembled WGS sequence"/>
</dbReference>
<accession>A0A9P6DG80</accession>
<organism evidence="1 2">
    <name type="scientific">Pleurotus eryngii</name>
    <name type="common">Boletus of the steppes</name>
    <dbReference type="NCBI Taxonomy" id="5323"/>
    <lineage>
        <taxon>Eukaryota</taxon>
        <taxon>Fungi</taxon>
        <taxon>Dikarya</taxon>
        <taxon>Basidiomycota</taxon>
        <taxon>Agaricomycotina</taxon>
        <taxon>Agaricomycetes</taxon>
        <taxon>Agaricomycetidae</taxon>
        <taxon>Agaricales</taxon>
        <taxon>Pleurotineae</taxon>
        <taxon>Pleurotaceae</taxon>
        <taxon>Pleurotus</taxon>
    </lineage>
</organism>